<dbReference type="SUPFAM" id="SSF51261">
    <property type="entry name" value="Duplicated hybrid motif"/>
    <property type="match status" value="1"/>
</dbReference>
<dbReference type="InterPro" id="IPR011055">
    <property type="entry name" value="Dup_hybrid_motif"/>
</dbReference>
<organism evidence="4 5">
    <name type="scientific">Sphingomonas sanxanigenens</name>
    <dbReference type="NCBI Taxonomy" id="397260"/>
    <lineage>
        <taxon>Bacteria</taxon>
        <taxon>Pseudomonadati</taxon>
        <taxon>Pseudomonadota</taxon>
        <taxon>Alphaproteobacteria</taxon>
        <taxon>Sphingomonadales</taxon>
        <taxon>Sphingomonadaceae</taxon>
        <taxon>Sphingomonas</taxon>
    </lineage>
</organism>
<sequence>MMRSAPAALATALLLAGCAAIPKAAPPPAAPAPAGHQASPPPARPIHADFSFEGSFAQGGLVLGRAPGDTRALVLDGKPVAVAPDGRFVIAFDRDAGPTATLVATLGSGRIVTRPLTIAMRPWDIERVDVARTPSMPSASFEALRKPELQRINAARQIDSATDGWSQHFIWPVRGRISGVFGSQRIYRGEPGVYHSGVDVAPGGSGARVVAPADGVVVLAAEKPFTLEGNLVIIDHGMGLNSAFLHLSRIDVREGQRVKQGESIGAVGMSGRATGPHLHWAMKWRAARIDPQALAGPMPGYVPVKPPVATDDGRD</sequence>
<evidence type="ECO:0000313" key="4">
    <source>
        <dbReference type="EMBL" id="PZO92272.1"/>
    </source>
</evidence>
<dbReference type="Proteomes" id="UP000249066">
    <property type="component" value="Unassembled WGS sequence"/>
</dbReference>
<dbReference type="InterPro" id="IPR016047">
    <property type="entry name" value="M23ase_b-sheet_dom"/>
</dbReference>
<protein>
    <submittedName>
        <fullName evidence="4">Peptidase</fullName>
    </submittedName>
</protein>
<evidence type="ECO:0000256" key="1">
    <source>
        <dbReference type="SAM" id="MobiDB-lite"/>
    </source>
</evidence>
<keyword evidence="2" id="KW-0732">Signal</keyword>
<comment type="caution">
    <text evidence="4">The sequence shown here is derived from an EMBL/GenBank/DDBJ whole genome shotgun (WGS) entry which is preliminary data.</text>
</comment>
<feature type="region of interest" description="Disordered" evidence="1">
    <location>
        <begin position="26"/>
        <end position="47"/>
    </location>
</feature>
<feature type="signal peptide" evidence="2">
    <location>
        <begin position="1"/>
        <end position="24"/>
    </location>
</feature>
<feature type="domain" description="M23ase beta-sheet core" evidence="3">
    <location>
        <begin position="194"/>
        <end position="291"/>
    </location>
</feature>
<evidence type="ECO:0000256" key="2">
    <source>
        <dbReference type="SAM" id="SignalP"/>
    </source>
</evidence>
<dbReference type="InterPro" id="IPR050570">
    <property type="entry name" value="Cell_wall_metabolism_enzyme"/>
</dbReference>
<dbReference type="CDD" id="cd12797">
    <property type="entry name" value="M23_peptidase"/>
    <property type="match status" value="1"/>
</dbReference>
<name>A0A2W5AG58_9SPHN</name>
<dbReference type="PANTHER" id="PTHR21666:SF285">
    <property type="entry name" value="M23 FAMILY METALLOPEPTIDASE"/>
    <property type="match status" value="1"/>
</dbReference>
<accession>A0A2W5AG58</accession>
<dbReference type="Gene3D" id="2.70.70.10">
    <property type="entry name" value="Glucose Permease (Domain IIA)"/>
    <property type="match status" value="1"/>
</dbReference>
<dbReference type="PANTHER" id="PTHR21666">
    <property type="entry name" value="PEPTIDASE-RELATED"/>
    <property type="match status" value="1"/>
</dbReference>
<evidence type="ECO:0000259" key="3">
    <source>
        <dbReference type="Pfam" id="PF01551"/>
    </source>
</evidence>
<gene>
    <name evidence="4" type="ORF">DI623_00520</name>
</gene>
<reference evidence="4 5" key="1">
    <citation type="submission" date="2017-08" db="EMBL/GenBank/DDBJ databases">
        <title>Infants hospitalized years apart are colonized by the same room-sourced microbial strains.</title>
        <authorList>
            <person name="Brooks B."/>
            <person name="Olm M.R."/>
            <person name="Firek B.A."/>
            <person name="Baker R."/>
            <person name="Thomas B.C."/>
            <person name="Morowitz M.J."/>
            <person name="Banfield J.F."/>
        </authorList>
    </citation>
    <scope>NUCLEOTIDE SEQUENCE [LARGE SCALE GENOMIC DNA]</scope>
    <source>
        <strain evidence="4">S2_018_000_R2_101</strain>
    </source>
</reference>
<dbReference type="PROSITE" id="PS51257">
    <property type="entry name" value="PROKAR_LIPOPROTEIN"/>
    <property type="match status" value="1"/>
</dbReference>
<dbReference type="EMBL" id="QFNN01000001">
    <property type="protein sequence ID" value="PZO92272.1"/>
    <property type="molecule type" value="Genomic_DNA"/>
</dbReference>
<dbReference type="GO" id="GO:0004222">
    <property type="term" value="F:metalloendopeptidase activity"/>
    <property type="evidence" value="ECO:0007669"/>
    <property type="project" value="TreeGrafter"/>
</dbReference>
<dbReference type="AlphaFoldDB" id="A0A2W5AG58"/>
<feature type="chain" id="PRO_5016084313" evidence="2">
    <location>
        <begin position="25"/>
        <end position="315"/>
    </location>
</feature>
<dbReference type="Pfam" id="PF01551">
    <property type="entry name" value="Peptidase_M23"/>
    <property type="match status" value="1"/>
</dbReference>
<evidence type="ECO:0000313" key="5">
    <source>
        <dbReference type="Proteomes" id="UP000249066"/>
    </source>
</evidence>
<dbReference type="FunFam" id="2.70.70.10:FF:000019">
    <property type="entry name" value="M23 family peptidase"/>
    <property type="match status" value="1"/>
</dbReference>
<proteinExistence type="predicted"/>